<keyword evidence="1" id="KW-0614">Plasmid</keyword>
<gene>
    <name evidence="1" type="ORF">IGS68_34345</name>
</gene>
<sequence>MDICAILLGIGLTVLCPAPHPDPAAEELRIMQEEIRRQEQQAQEKIDRLYRGLGDCPECGQRKVDPKTLTQKHPP</sequence>
<evidence type="ECO:0000313" key="1">
    <source>
        <dbReference type="EMBL" id="QQP93807.1"/>
    </source>
</evidence>
<dbReference type="EMBL" id="CP067423">
    <property type="protein sequence ID" value="QQP93807.1"/>
    <property type="molecule type" value="Genomic_DNA"/>
</dbReference>
<dbReference type="RefSeq" id="WP_201083579.1">
    <property type="nucleotide sequence ID" value="NZ_CP067423.1"/>
</dbReference>
<accession>A0ABX7BHE0</accession>
<protein>
    <submittedName>
        <fullName evidence="1">Uncharacterized protein</fullName>
    </submittedName>
</protein>
<proteinExistence type="predicted"/>
<evidence type="ECO:0000313" key="2">
    <source>
        <dbReference type="Proteomes" id="UP000595197"/>
    </source>
</evidence>
<reference evidence="1" key="1">
    <citation type="submission" date="2021-02" db="EMBL/GenBank/DDBJ databases">
        <title>Skermanella TT6 skin isolate.</title>
        <authorList>
            <person name="Lee K."/>
            <person name="Ganzorig M."/>
        </authorList>
    </citation>
    <scope>NUCLEOTIDE SEQUENCE</scope>
    <source>
        <strain evidence="1">TT6</strain>
    </source>
</reference>
<dbReference type="Proteomes" id="UP000595197">
    <property type="component" value="Plasmid pTT6-3"/>
</dbReference>
<geneLocation type="plasmid" evidence="1 2">
    <name>pTT6-3</name>
</geneLocation>
<name>A0ABX7BHE0_9PROT</name>
<keyword evidence="2" id="KW-1185">Reference proteome</keyword>
<organism evidence="1 2">
    <name type="scientific">Skermanella cutis</name>
    <dbReference type="NCBI Taxonomy" id="2775420"/>
    <lineage>
        <taxon>Bacteria</taxon>
        <taxon>Pseudomonadati</taxon>
        <taxon>Pseudomonadota</taxon>
        <taxon>Alphaproteobacteria</taxon>
        <taxon>Rhodospirillales</taxon>
        <taxon>Azospirillaceae</taxon>
        <taxon>Skermanella</taxon>
    </lineage>
</organism>